<dbReference type="InterPro" id="IPR036390">
    <property type="entry name" value="WH_DNA-bd_sf"/>
</dbReference>
<keyword evidence="5" id="KW-0804">Transcription</keyword>
<dbReference type="Pfam" id="PF00126">
    <property type="entry name" value="HTH_1"/>
    <property type="match status" value="1"/>
</dbReference>
<keyword evidence="3" id="KW-0238">DNA-binding</keyword>
<keyword evidence="2" id="KW-0805">Transcription regulation</keyword>
<dbReference type="GO" id="GO:0003677">
    <property type="term" value="F:DNA binding"/>
    <property type="evidence" value="ECO:0007669"/>
    <property type="project" value="UniProtKB-KW"/>
</dbReference>
<evidence type="ECO:0000256" key="5">
    <source>
        <dbReference type="ARBA" id="ARBA00023163"/>
    </source>
</evidence>
<evidence type="ECO:0000256" key="1">
    <source>
        <dbReference type="ARBA" id="ARBA00009437"/>
    </source>
</evidence>
<dbReference type="FunFam" id="1.10.10.10:FF:000001">
    <property type="entry name" value="LysR family transcriptional regulator"/>
    <property type="match status" value="1"/>
</dbReference>
<name>A0A138AN12_9ACTN</name>
<dbReference type="GO" id="GO:0003700">
    <property type="term" value="F:DNA-binding transcription factor activity"/>
    <property type="evidence" value="ECO:0007669"/>
    <property type="project" value="InterPro"/>
</dbReference>
<keyword evidence="10" id="KW-1185">Reference proteome</keyword>
<dbReference type="SUPFAM" id="SSF53850">
    <property type="entry name" value="Periplasmic binding protein-like II"/>
    <property type="match status" value="1"/>
</dbReference>
<dbReference type="OrthoDB" id="3181812at2"/>
<dbReference type="InterPro" id="IPR036388">
    <property type="entry name" value="WH-like_DNA-bd_sf"/>
</dbReference>
<dbReference type="PROSITE" id="PS50931">
    <property type="entry name" value="HTH_LYSR"/>
    <property type="match status" value="1"/>
</dbReference>
<protein>
    <submittedName>
        <fullName evidence="8">LysR family transcriptional regulator</fullName>
    </submittedName>
</protein>
<dbReference type="Proteomes" id="UP000070409">
    <property type="component" value="Unassembled WGS sequence"/>
</dbReference>
<dbReference type="SUPFAM" id="SSF46785">
    <property type="entry name" value="Winged helix' DNA-binding domain"/>
    <property type="match status" value="1"/>
</dbReference>
<organism evidence="8 9">
    <name type="scientific">Tsukamurella pseudospumae</name>
    <dbReference type="NCBI Taxonomy" id="239498"/>
    <lineage>
        <taxon>Bacteria</taxon>
        <taxon>Bacillati</taxon>
        <taxon>Actinomycetota</taxon>
        <taxon>Actinomycetes</taxon>
        <taxon>Mycobacteriales</taxon>
        <taxon>Tsukamurellaceae</taxon>
        <taxon>Tsukamurella</taxon>
    </lineage>
</organism>
<evidence type="ECO:0000259" key="6">
    <source>
        <dbReference type="PROSITE" id="PS50931"/>
    </source>
</evidence>
<reference evidence="8" key="2">
    <citation type="submission" date="2016-02" db="EMBL/GenBank/DDBJ databases">
        <authorList>
            <person name="Teng J.L."/>
            <person name="Yang Y."/>
            <person name="Huang Y."/>
            <person name="Guo F."/>
            <person name="Wei W."/>
            <person name="Chen J.H."/>
            <person name="Wong S.Y."/>
            <person name="Lau S.K."/>
            <person name="Woo P.C."/>
        </authorList>
    </citation>
    <scope>NUCLEOTIDE SEQUENCE</scope>
    <source>
        <strain evidence="8">JCM 15929</strain>
    </source>
</reference>
<comment type="similarity">
    <text evidence="1">Belongs to the LysR transcriptional regulatory family.</text>
</comment>
<evidence type="ECO:0000313" key="9">
    <source>
        <dbReference type="Proteomes" id="UP000070258"/>
    </source>
</evidence>
<dbReference type="RefSeq" id="WP_068570876.1">
    <property type="nucleotide sequence ID" value="NZ_LSRE01000016.1"/>
</dbReference>
<evidence type="ECO:0000256" key="3">
    <source>
        <dbReference type="ARBA" id="ARBA00023125"/>
    </source>
</evidence>
<evidence type="ECO:0000313" key="8">
    <source>
        <dbReference type="EMBL" id="KXP11844.1"/>
    </source>
</evidence>
<dbReference type="Gene3D" id="3.40.190.290">
    <property type="match status" value="1"/>
</dbReference>
<dbReference type="EMBL" id="LSRF01000017">
    <property type="protein sequence ID" value="KXP11844.1"/>
    <property type="molecule type" value="Genomic_DNA"/>
</dbReference>
<proteinExistence type="inferred from homology"/>
<dbReference type="InterPro" id="IPR000847">
    <property type="entry name" value="LysR_HTH_N"/>
</dbReference>
<evidence type="ECO:0000313" key="10">
    <source>
        <dbReference type="Proteomes" id="UP000070409"/>
    </source>
</evidence>
<comment type="caution">
    <text evidence="8">The sequence shown here is derived from an EMBL/GenBank/DDBJ whole genome shotgun (WGS) entry which is preliminary data.</text>
</comment>
<dbReference type="EMBL" id="LSRE01000016">
    <property type="protein sequence ID" value="KXO97808.1"/>
    <property type="molecule type" value="Genomic_DNA"/>
</dbReference>
<dbReference type="Proteomes" id="UP000070258">
    <property type="component" value="Unassembled WGS sequence"/>
</dbReference>
<evidence type="ECO:0000313" key="7">
    <source>
        <dbReference type="EMBL" id="KXO97808.1"/>
    </source>
</evidence>
<dbReference type="Gene3D" id="1.10.10.10">
    <property type="entry name" value="Winged helix-like DNA-binding domain superfamily/Winged helix DNA-binding domain"/>
    <property type="match status" value="1"/>
</dbReference>
<dbReference type="InterPro" id="IPR005119">
    <property type="entry name" value="LysR_subst-bd"/>
</dbReference>
<dbReference type="Pfam" id="PF03466">
    <property type="entry name" value="LysR_substrate"/>
    <property type="match status" value="1"/>
</dbReference>
<dbReference type="PANTHER" id="PTHR30346:SF29">
    <property type="entry name" value="LYSR SUBSTRATE-BINDING"/>
    <property type="match status" value="1"/>
</dbReference>
<evidence type="ECO:0000256" key="4">
    <source>
        <dbReference type="ARBA" id="ARBA00023159"/>
    </source>
</evidence>
<evidence type="ECO:0000256" key="2">
    <source>
        <dbReference type="ARBA" id="ARBA00023015"/>
    </source>
</evidence>
<dbReference type="AlphaFoldDB" id="A0A138AN12"/>
<dbReference type="GO" id="GO:0032993">
    <property type="term" value="C:protein-DNA complex"/>
    <property type="evidence" value="ECO:0007669"/>
    <property type="project" value="TreeGrafter"/>
</dbReference>
<gene>
    <name evidence="8" type="ORF">AXK60_24255</name>
    <name evidence="7" type="ORF">AXK61_21585</name>
</gene>
<dbReference type="PRINTS" id="PR00039">
    <property type="entry name" value="HTHLYSR"/>
</dbReference>
<dbReference type="PANTHER" id="PTHR30346">
    <property type="entry name" value="TRANSCRIPTIONAL DUAL REGULATOR HCAR-RELATED"/>
    <property type="match status" value="1"/>
</dbReference>
<keyword evidence="4" id="KW-0010">Activator</keyword>
<dbReference type="STRING" id="239498.AXK60_24255"/>
<feature type="domain" description="HTH lysR-type" evidence="6">
    <location>
        <begin position="1"/>
        <end position="58"/>
    </location>
</feature>
<accession>A0A138AN12</accession>
<sequence>MELHQLRYLVAVADRGSFTAAADALHVAQSGVSAQVAKLERELGHRLLDRGTRTVGLTPEGTALVPYARAALAAVAAIGTVADELTGVVRGHVRLGTVIGCTIPGYLAGFAAFRADHPTVTVEVAEGNSDELIAGLSTNTLDVALVAHAHPLPDGLTAHRLIREPLTAVVPGDHEWVGRDAVTCADLATRTVLCLPPGTGVRTALDLTCAAERTVVDPAVQAHSPEALLALAERGAGVAVLTASMAGGRPGLSTVPIARSARTNLSLATRAAPSAAAGAMTRTLREHLAP</sequence>
<reference evidence="7 10" key="3">
    <citation type="submission" date="2016-02" db="EMBL/GenBank/DDBJ databases">
        <authorList>
            <person name="Teng J.L."/>
            <person name="Tang Y."/>
            <person name="Huang Y."/>
            <person name="Guo F."/>
            <person name="Wei W."/>
            <person name="Chen J.H."/>
            <person name="Wong S.Y."/>
            <person name="Lau S.K."/>
            <person name="Woo P.C."/>
        </authorList>
    </citation>
    <scope>NUCLEOTIDE SEQUENCE [LARGE SCALE GENOMIC DNA]</scope>
    <source>
        <strain evidence="7 10">JCM 13375</strain>
    </source>
</reference>
<reference evidence="9" key="1">
    <citation type="submission" date="2016-02" db="EMBL/GenBank/DDBJ databases">
        <authorList>
            <person name="Wen L."/>
            <person name="He K."/>
            <person name="Yang H."/>
        </authorList>
    </citation>
    <scope>NUCLEOTIDE SEQUENCE [LARGE SCALE GENOMIC DNA]</scope>
    <source>
        <strain evidence="9">JCM 15929</strain>
    </source>
</reference>